<evidence type="ECO:0000313" key="2">
    <source>
        <dbReference type="Proteomes" id="UP000190065"/>
    </source>
</evidence>
<name>A0A1T4LFN9_9BACT</name>
<evidence type="ECO:0000313" key="1">
    <source>
        <dbReference type="EMBL" id="SJZ53525.1"/>
    </source>
</evidence>
<dbReference type="RefSeq" id="WP_159442835.1">
    <property type="nucleotide sequence ID" value="NZ_FUXK01000003.1"/>
</dbReference>
<dbReference type="STRING" id="28136.SAMN02745202_00422"/>
<dbReference type="EMBL" id="FUXK01000003">
    <property type="protein sequence ID" value="SJZ53525.1"/>
    <property type="molecule type" value="Genomic_DNA"/>
</dbReference>
<organism evidence="1 2">
    <name type="scientific">Segatella oulorum</name>
    <dbReference type="NCBI Taxonomy" id="28136"/>
    <lineage>
        <taxon>Bacteria</taxon>
        <taxon>Pseudomonadati</taxon>
        <taxon>Bacteroidota</taxon>
        <taxon>Bacteroidia</taxon>
        <taxon>Bacteroidales</taxon>
        <taxon>Prevotellaceae</taxon>
        <taxon>Segatella</taxon>
    </lineage>
</organism>
<dbReference type="AlphaFoldDB" id="A0A1T4LFN9"/>
<gene>
    <name evidence="1" type="ORF">SAMN02745202_00422</name>
</gene>
<dbReference type="Proteomes" id="UP000190065">
    <property type="component" value="Unassembled WGS sequence"/>
</dbReference>
<protein>
    <submittedName>
        <fullName evidence="1">Uncharacterized protein</fullName>
    </submittedName>
</protein>
<proteinExistence type="predicted"/>
<accession>A0A1T4LFN9</accession>
<sequence>MREVLHSSPMQGVLMDDVMQGGLWATCTSLPKRAGFGWVEKKKEVVTMCDHLGNAAYL</sequence>
<reference evidence="1 2" key="1">
    <citation type="submission" date="2017-02" db="EMBL/GenBank/DDBJ databases">
        <authorList>
            <person name="Peterson S.W."/>
        </authorList>
    </citation>
    <scope>NUCLEOTIDE SEQUENCE [LARGE SCALE GENOMIC DNA]</scope>
    <source>
        <strain evidence="1 2">ATCC 43324</strain>
    </source>
</reference>